<evidence type="ECO:0000256" key="4">
    <source>
        <dbReference type="ARBA" id="ARBA00022729"/>
    </source>
</evidence>
<dbReference type="STRING" id="51511.ENSCSAVP00000017425"/>
<evidence type="ECO:0000256" key="5">
    <source>
        <dbReference type="ARBA" id="ARBA00022989"/>
    </source>
</evidence>
<dbReference type="SMART" id="SM01190">
    <property type="entry name" value="EMP24_GP25L"/>
    <property type="match status" value="1"/>
</dbReference>
<sequence>GLSVIISCIDPKLPLSFCIKLWLFLFSLSLLLVAQMASAIYFHIGEKEKKCFIEDIPAEMMLTGKYKTMVFNKDSNSFKVSPPELGMHIDIMDSQSKVVLSKTYGSEGMFYFTSHIAGDHEICMHSNSSQWFGGRRMRVYFDLQMGEHAADEAVTAEKGQLAELEQRITQLLEQIKIVEKNQNYQRVREEVFRKTSSGINSNVLWWSIAQCLVLLCSGMFQMKHLKGFFIKKKLV</sequence>
<feature type="domain" description="GOLD" evidence="10">
    <location>
        <begin position="49"/>
        <end position="145"/>
    </location>
</feature>
<evidence type="ECO:0000259" key="10">
    <source>
        <dbReference type="PROSITE" id="PS50866"/>
    </source>
</evidence>
<comment type="subcellular location">
    <subcellularLocation>
        <location evidence="1">Endoplasmic reticulum membrane</location>
        <topology evidence="1">Single-pass type I membrane protein</topology>
    </subcellularLocation>
    <subcellularLocation>
        <location evidence="7">Membrane</location>
        <topology evidence="7">Single-pass type I membrane protein</topology>
    </subcellularLocation>
</comment>
<dbReference type="Ensembl" id="ENSCSAVT00000017616.1">
    <property type="protein sequence ID" value="ENSCSAVP00000017425.1"/>
    <property type="gene ID" value="ENSCSAVG00000010264.1"/>
</dbReference>
<dbReference type="AlphaFoldDB" id="H2ZIK9"/>
<dbReference type="Pfam" id="PF01105">
    <property type="entry name" value="EMP24_GP25L"/>
    <property type="match status" value="1"/>
</dbReference>
<dbReference type="Proteomes" id="UP000007875">
    <property type="component" value="Unassembled WGS sequence"/>
</dbReference>
<evidence type="ECO:0000256" key="8">
    <source>
        <dbReference type="SAM" id="Coils"/>
    </source>
</evidence>
<keyword evidence="6 9" id="KW-0472">Membrane</keyword>
<evidence type="ECO:0000256" key="6">
    <source>
        <dbReference type="ARBA" id="ARBA00023136"/>
    </source>
</evidence>
<keyword evidence="4" id="KW-0732">Signal</keyword>
<evidence type="ECO:0000256" key="1">
    <source>
        <dbReference type="ARBA" id="ARBA00004115"/>
    </source>
</evidence>
<accession>H2ZIK9</accession>
<evidence type="ECO:0000256" key="2">
    <source>
        <dbReference type="ARBA" id="ARBA00007104"/>
    </source>
</evidence>
<keyword evidence="8" id="KW-0175">Coiled coil</keyword>
<protein>
    <recommendedName>
        <fullName evidence="10">GOLD domain-containing protein</fullName>
    </recommendedName>
</protein>
<feature type="transmembrane region" description="Helical" evidence="9">
    <location>
        <begin position="21"/>
        <end position="44"/>
    </location>
</feature>
<evidence type="ECO:0000256" key="3">
    <source>
        <dbReference type="ARBA" id="ARBA00022692"/>
    </source>
</evidence>
<dbReference type="PANTHER" id="PTHR22811">
    <property type="entry name" value="TRANSMEMBRANE EMP24 DOMAIN-CONTAINING PROTEIN"/>
    <property type="match status" value="1"/>
</dbReference>
<evidence type="ECO:0000313" key="12">
    <source>
        <dbReference type="Proteomes" id="UP000007875"/>
    </source>
</evidence>
<dbReference type="eggNOG" id="KOG1690">
    <property type="taxonomic scope" value="Eukaryota"/>
</dbReference>
<keyword evidence="5 9" id="KW-1133">Transmembrane helix</keyword>
<proteinExistence type="inferred from homology"/>
<dbReference type="InterPro" id="IPR015720">
    <property type="entry name" value="Emp24-like"/>
</dbReference>
<dbReference type="HOGENOM" id="CLU_066963_2_2_1"/>
<evidence type="ECO:0000313" key="11">
    <source>
        <dbReference type="Ensembl" id="ENSCSAVP00000017425.1"/>
    </source>
</evidence>
<comment type="similarity">
    <text evidence="2 7">Belongs to the EMP24/GP25L family.</text>
</comment>
<dbReference type="InParanoid" id="H2ZIK9"/>
<reference evidence="12" key="1">
    <citation type="submission" date="2003-08" db="EMBL/GenBank/DDBJ databases">
        <authorList>
            <person name="Birren B."/>
            <person name="Nusbaum C."/>
            <person name="Abebe A."/>
            <person name="Abouelleil A."/>
            <person name="Adekoya E."/>
            <person name="Ait-zahra M."/>
            <person name="Allen N."/>
            <person name="Allen T."/>
            <person name="An P."/>
            <person name="Anderson M."/>
            <person name="Anderson S."/>
            <person name="Arachchi H."/>
            <person name="Armbruster J."/>
            <person name="Bachantsang P."/>
            <person name="Baldwin J."/>
            <person name="Barry A."/>
            <person name="Bayul T."/>
            <person name="Blitshsteyn B."/>
            <person name="Bloom T."/>
            <person name="Blye J."/>
            <person name="Boguslavskiy L."/>
            <person name="Borowsky M."/>
            <person name="Boukhgalter B."/>
            <person name="Brunache A."/>
            <person name="Butler J."/>
            <person name="Calixte N."/>
            <person name="Calvo S."/>
            <person name="Camarata J."/>
            <person name="Campo K."/>
            <person name="Chang J."/>
            <person name="Cheshatsang Y."/>
            <person name="Citroen M."/>
            <person name="Collymore A."/>
            <person name="Considine T."/>
            <person name="Cook A."/>
            <person name="Cooke P."/>
            <person name="Corum B."/>
            <person name="Cuomo C."/>
            <person name="David R."/>
            <person name="Dawoe T."/>
            <person name="Degray S."/>
            <person name="Dodge S."/>
            <person name="Dooley K."/>
            <person name="Dorje P."/>
            <person name="Dorjee K."/>
            <person name="Dorris L."/>
            <person name="Duffey N."/>
            <person name="Dupes A."/>
            <person name="Elkins T."/>
            <person name="Engels R."/>
            <person name="Erickson J."/>
            <person name="Farina A."/>
            <person name="Faro S."/>
            <person name="Ferreira P."/>
            <person name="Fischer H."/>
            <person name="Fitzgerald M."/>
            <person name="Foley K."/>
            <person name="Gage D."/>
            <person name="Galagan J."/>
            <person name="Gearin G."/>
            <person name="Gnerre S."/>
            <person name="Gnirke A."/>
            <person name="Goyette A."/>
            <person name="Graham J."/>
            <person name="Grandbois E."/>
            <person name="Gyaltsen K."/>
            <person name="Hafez N."/>
            <person name="Hagopian D."/>
            <person name="Hagos B."/>
            <person name="Hall J."/>
            <person name="Hatcher B."/>
            <person name="Heller A."/>
            <person name="Higgins H."/>
            <person name="Honan T."/>
            <person name="Horn A."/>
            <person name="Houde N."/>
            <person name="Hughes L."/>
            <person name="Hulme W."/>
            <person name="Husby E."/>
            <person name="Iliev I."/>
            <person name="Jaffe D."/>
            <person name="Jones C."/>
            <person name="Kamal M."/>
            <person name="Kamat A."/>
            <person name="Kamvysselis M."/>
            <person name="Karlsson E."/>
            <person name="Kells C."/>
            <person name="Kieu A."/>
            <person name="Kisner P."/>
            <person name="Kodira C."/>
            <person name="Kulbokas E."/>
            <person name="Labutti K."/>
            <person name="Lama D."/>
            <person name="Landers T."/>
            <person name="Leger J."/>
            <person name="Levine S."/>
            <person name="Lewis D."/>
            <person name="Lewis T."/>
            <person name="Lindblad-toh K."/>
            <person name="Liu X."/>
            <person name="Lokyitsang T."/>
            <person name="Lokyitsang Y."/>
            <person name="Lucien O."/>
            <person name="Lui A."/>
            <person name="Ma L.J."/>
            <person name="Mabbitt R."/>
            <person name="Macdonald J."/>
            <person name="Maclean C."/>
            <person name="Major J."/>
            <person name="Manning J."/>
            <person name="Marabella R."/>
            <person name="Maru K."/>
            <person name="Matthews C."/>
            <person name="Mauceli E."/>
            <person name="Mccarthy M."/>
            <person name="Mcdonough S."/>
            <person name="Mcghee T."/>
            <person name="Meldrim J."/>
            <person name="Meneus L."/>
            <person name="Mesirov J."/>
            <person name="Mihalev A."/>
            <person name="Mihova T."/>
            <person name="Mikkelsen T."/>
            <person name="Mlenga V."/>
            <person name="Moru K."/>
            <person name="Mozes J."/>
            <person name="Mulrain L."/>
            <person name="Munson G."/>
            <person name="Naylor J."/>
            <person name="Newes C."/>
            <person name="Nguyen C."/>
            <person name="Nguyen N."/>
            <person name="Nguyen T."/>
            <person name="Nicol R."/>
            <person name="Nielsen C."/>
            <person name="Nizzari M."/>
            <person name="Norbu C."/>
            <person name="Norbu N."/>
            <person name="O'donnell P."/>
            <person name="Okoawo O."/>
            <person name="O'leary S."/>
            <person name="Omotosho B."/>
            <person name="O'neill K."/>
            <person name="Osman S."/>
            <person name="Parker S."/>
            <person name="Perrin D."/>
            <person name="Phunkhang P."/>
            <person name="Piqani B."/>
            <person name="Purcell S."/>
            <person name="Rachupka T."/>
            <person name="Ramasamy U."/>
            <person name="Rameau R."/>
            <person name="Ray V."/>
            <person name="Raymond C."/>
            <person name="Retta R."/>
            <person name="Richardson S."/>
            <person name="Rise C."/>
            <person name="Rodriguez J."/>
            <person name="Rogers J."/>
            <person name="Rogov P."/>
            <person name="Rutman M."/>
            <person name="Schupbach R."/>
            <person name="Seaman C."/>
            <person name="Settipalli S."/>
            <person name="Sharpe T."/>
            <person name="Sheridan J."/>
            <person name="Sherpa N."/>
            <person name="Shi J."/>
            <person name="Smirnov S."/>
            <person name="Smith C."/>
            <person name="Sougnez C."/>
            <person name="Spencer B."/>
            <person name="Stalker J."/>
            <person name="Stange-thomann N."/>
            <person name="Stavropoulos S."/>
            <person name="Stetson K."/>
            <person name="Stone C."/>
            <person name="Stone S."/>
            <person name="Stubbs M."/>
            <person name="Talamas J."/>
            <person name="Tchuinga P."/>
            <person name="Tenzing P."/>
            <person name="Tesfaye S."/>
            <person name="Theodore J."/>
            <person name="Thoulutsang Y."/>
            <person name="Topham K."/>
            <person name="Towey S."/>
            <person name="Tsamla T."/>
            <person name="Tsomo N."/>
            <person name="Vallee D."/>
            <person name="Vassiliev H."/>
            <person name="Venkataraman V."/>
            <person name="Vinson J."/>
            <person name="Vo A."/>
            <person name="Wade C."/>
            <person name="Wang S."/>
            <person name="Wangchuk T."/>
            <person name="Wangdi T."/>
            <person name="Whittaker C."/>
            <person name="Wilkinson J."/>
            <person name="Wu Y."/>
            <person name="Wyman D."/>
            <person name="Yadav S."/>
            <person name="Yang S."/>
            <person name="Yang X."/>
            <person name="Yeager S."/>
            <person name="Yee E."/>
            <person name="Young G."/>
            <person name="Zainoun J."/>
            <person name="Zembeck L."/>
            <person name="Zimmer A."/>
            <person name="Zody M."/>
            <person name="Lander E."/>
        </authorList>
    </citation>
    <scope>NUCLEOTIDE SEQUENCE [LARGE SCALE GENOMIC DNA]</scope>
</reference>
<keyword evidence="12" id="KW-1185">Reference proteome</keyword>
<name>H2ZIK9_CIOSA</name>
<dbReference type="PROSITE" id="PS50866">
    <property type="entry name" value="GOLD"/>
    <property type="match status" value="1"/>
</dbReference>
<dbReference type="InterPro" id="IPR009038">
    <property type="entry name" value="GOLD_dom"/>
</dbReference>
<dbReference type="GeneTree" id="ENSGT00940000159012"/>
<evidence type="ECO:0000256" key="7">
    <source>
        <dbReference type="RuleBase" id="RU003827"/>
    </source>
</evidence>
<dbReference type="GO" id="GO:0005789">
    <property type="term" value="C:endoplasmic reticulum membrane"/>
    <property type="evidence" value="ECO:0007669"/>
    <property type="project" value="UniProtKB-SubCell"/>
</dbReference>
<reference evidence="11" key="3">
    <citation type="submission" date="2025-09" db="UniProtKB">
        <authorList>
            <consortium name="Ensembl"/>
        </authorList>
    </citation>
    <scope>IDENTIFICATION</scope>
</reference>
<evidence type="ECO:0000256" key="9">
    <source>
        <dbReference type="SAM" id="Phobius"/>
    </source>
</evidence>
<reference evidence="11" key="2">
    <citation type="submission" date="2025-08" db="UniProtKB">
        <authorList>
            <consortium name="Ensembl"/>
        </authorList>
    </citation>
    <scope>IDENTIFICATION</scope>
</reference>
<organism evidence="11 12">
    <name type="scientific">Ciona savignyi</name>
    <name type="common">Pacific transparent sea squirt</name>
    <dbReference type="NCBI Taxonomy" id="51511"/>
    <lineage>
        <taxon>Eukaryota</taxon>
        <taxon>Metazoa</taxon>
        <taxon>Chordata</taxon>
        <taxon>Tunicata</taxon>
        <taxon>Ascidiacea</taxon>
        <taxon>Phlebobranchia</taxon>
        <taxon>Cionidae</taxon>
        <taxon>Ciona</taxon>
    </lineage>
</organism>
<keyword evidence="3 7" id="KW-0812">Transmembrane</keyword>
<feature type="coiled-coil region" evidence="8">
    <location>
        <begin position="154"/>
        <end position="181"/>
    </location>
</feature>
<feature type="transmembrane region" description="Helical" evidence="9">
    <location>
        <begin position="203"/>
        <end position="222"/>
    </location>
</feature>